<dbReference type="SUPFAM" id="SSF51445">
    <property type="entry name" value="(Trans)glycosidases"/>
    <property type="match status" value="1"/>
</dbReference>
<dbReference type="Pfam" id="PF01476">
    <property type="entry name" value="LysM"/>
    <property type="match status" value="2"/>
</dbReference>
<evidence type="ECO:0000313" key="5">
    <source>
        <dbReference type="EMBL" id="MDQ0168173.1"/>
    </source>
</evidence>
<name>A0ABT9W4K7_9BACI</name>
<dbReference type="SMART" id="SM00257">
    <property type="entry name" value="LysM"/>
    <property type="match status" value="2"/>
</dbReference>
<keyword evidence="1" id="KW-0378">Hydrolase</keyword>
<dbReference type="SMART" id="SM00636">
    <property type="entry name" value="Glyco_18"/>
    <property type="match status" value="1"/>
</dbReference>
<feature type="domain" description="LysM" evidence="3">
    <location>
        <begin position="51"/>
        <end position="95"/>
    </location>
</feature>
<dbReference type="PROSITE" id="PS51910">
    <property type="entry name" value="GH18_2"/>
    <property type="match status" value="1"/>
</dbReference>
<dbReference type="PROSITE" id="PS51782">
    <property type="entry name" value="LYSM"/>
    <property type="match status" value="2"/>
</dbReference>
<evidence type="ECO:0000259" key="4">
    <source>
        <dbReference type="PROSITE" id="PS51910"/>
    </source>
</evidence>
<organism evidence="5 6">
    <name type="scientific">Caldalkalibacillus horti</name>
    <dbReference type="NCBI Taxonomy" id="77523"/>
    <lineage>
        <taxon>Bacteria</taxon>
        <taxon>Bacillati</taxon>
        <taxon>Bacillota</taxon>
        <taxon>Bacilli</taxon>
        <taxon>Bacillales</taxon>
        <taxon>Bacillaceae</taxon>
        <taxon>Caldalkalibacillus</taxon>
    </lineage>
</organism>
<dbReference type="InterPro" id="IPR001223">
    <property type="entry name" value="Glyco_hydro18_cat"/>
</dbReference>
<dbReference type="Gene3D" id="3.10.50.10">
    <property type="match status" value="1"/>
</dbReference>
<proteinExistence type="predicted"/>
<evidence type="ECO:0000313" key="6">
    <source>
        <dbReference type="Proteomes" id="UP001235840"/>
    </source>
</evidence>
<evidence type="ECO:0000256" key="2">
    <source>
        <dbReference type="ARBA" id="ARBA00023295"/>
    </source>
</evidence>
<feature type="domain" description="LysM" evidence="3">
    <location>
        <begin position="2"/>
        <end position="46"/>
    </location>
</feature>
<dbReference type="InterPro" id="IPR017853">
    <property type="entry name" value="GH"/>
</dbReference>
<dbReference type="Gene3D" id="3.10.350.10">
    <property type="entry name" value="LysM domain"/>
    <property type="match status" value="2"/>
</dbReference>
<keyword evidence="2" id="KW-0326">Glycosidase</keyword>
<dbReference type="PANTHER" id="PTHR46066">
    <property type="entry name" value="CHITINASE DOMAIN-CONTAINING PROTEIN 1 FAMILY MEMBER"/>
    <property type="match status" value="1"/>
</dbReference>
<evidence type="ECO:0000256" key="1">
    <source>
        <dbReference type="ARBA" id="ARBA00022801"/>
    </source>
</evidence>
<dbReference type="PANTHER" id="PTHR46066:SF2">
    <property type="entry name" value="CHITINASE DOMAIN-CONTAINING PROTEIN 1"/>
    <property type="match status" value="1"/>
</dbReference>
<feature type="domain" description="GH18" evidence="4">
    <location>
        <begin position="103"/>
        <end position="428"/>
    </location>
</feature>
<accession>A0ABT9W4K7</accession>
<dbReference type="CDD" id="cd02874">
    <property type="entry name" value="GH18_CFLE_spore_hydrolase"/>
    <property type="match status" value="1"/>
</dbReference>
<protein>
    <submittedName>
        <fullName evidence="5">Spore germination protein</fullName>
    </submittedName>
</protein>
<dbReference type="RefSeq" id="WP_307397719.1">
    <property type="nucleotide sequence ID" value="NZ_BAAADK010000020.1"/>
</dbReference>
<comment type="caution">
    <text evidence="5">The sequence shown here is derived from an EMBL/GenBank/DDBJ whole genome shotgun (WGS) entry which is preliminary data.</text>
</comment>
<dbReference type="CDD" id="cd00118">
    <property type="entry name" value="LysM"/>
    <property type="match status" value="2"/>
</dbReference>
<dbReference type="InterPro" id="IPR036779">
    <property type="entry name" value="LysM_dom_sf"/>
</dbReference>
<evidence type="ECO:0000259" key="3">
    <source>
        <dbReference type="PROSITE" id="PS51782"/>
    </source>
</evidence>
<dbReference type="SUPFAM" id="SSF54106">
    <property type="entry name" value="LysM domain"/>
    <property type="match status" value="2"/>
</dbReference>
<gene>
    <name evidence="5" type="ORF">J2S11_004125</name>
</gene>
<sequence>MQIHVVKQGETLQGIANTYNVTAARLEESNQIPNADRLVPGQTIVIPIWGSYHWIQPGESLYQLSRRYEIPVEELQRINQISSPEQLQVGFRVYIPQKQRPERDVSAYLEPRPTGNQEPAIINSVGENLTFITLFSYQINADGTLRPMNDQPSINAAYQNRVVPLMVLTNIPPEGGFSTELITTILNDPALQDRLLDESLAIMREKGYLGLDFDIEYVGAANREKYNELLRKASARLKAEGFLLSSALAPKTSVTQTGVLYEGHDYQAHGEIVDFTFIMTYEWGWSGGPPMAVSPLNQVRRVMEFAVSQIPTSKLMMGIPLYGYDWTLPYVQGGAFARAISPQQAILLADQYGVEIQYDETAQSPHFNYTDEQGREHEVWFEDARSIQAKFDLVKELGIRGFFYWVLRFEFPQNWLLVQDNFVVRKRV</sequence>
<dbReference type="Proteomes" id="UP001235840">
    <property type="component" value="Unassembled WGS sequence"/>
</dbReference>
<reference evidence="5 6" key="1">
    <citation type="submission" date="2023-07" db="EMBL/GenBank/DDBJ databases">
        <title>Genomic Encyclopedia of Type Strains, Phase IV (KMG-IV): sequencing the most valuable type-strain genomes for metagenomic binning, comparative biology and taxonomic classification.</title>
        <authorList>
            <person name="Goeker M."/>
        </authorList>
    </citation>
    <scope>NUCLEOTIDE SEQUENCE [LARGE SCALE GENOMIC DNA]</scope>
    <source>
        <strain evidence="5 6">DSM 12751</strain>
    </source>
</reference>
<dbReference type="InterPro" id="IPR041704">
    <property type="entry name" value="CFLE_GH18"/>
</dbReference>
<dbReference type="InterPro" id="IPR029070">
    <property type="entry name" value="Chitinase_insertion_sf"/>
</dbReference>
<dbReference type="InterPro" id="IPR018392">
    <property type="entry name" value="LysM"/>
</dbReference>
<dbReference type="Gene3D" id="3.20.20.80">
    <property type="entry name" value="Glycosidases"/>
    <property type="match status" value="1"/>
</dbReference>
<keyword evidence="6" id="KW-1185">Reference proteome</keyword>
<dbReference type="EMBL" id="JAUSTY010000025">
    <property type="protein sequence ID" value="MDQ0168173.1"/>
    <property type="molecule type" value="Genomic_DNA"/>
</dbReference>
<dbReference type="Pfam" id="PF00704">
    <property type="entry name" value="Glyco_hydro_18"/>
    <property type="match status" value="1"/>
</dbReference>
<dbReference type="InterPro" id="IPR011583">
    <property type="entry name" value="Chitinase_II/V-like_cat"/>
</dbReference>